<dbReference type="EMBL" id="CP136892">
    <property type="protein sequence ID" value="WOL02659.1"/>
    <property type="molecule type" value="Genomic_DNA"/>
</dbReference>
<evidence type="ECO:0000313" key="3">
    <source>
        <dbReference type="Proteomes" id="UP001327560"/>
    </source>
</evidence>
<dbReference type="Proteomes" id="UP001327560">
    <property type="component" value="Chromosome 3"/>
</dbReference>
<feature type="compositionally biased region" description="Basic residues" evidence="1">
    <location>
        <begin position="32"/>
        <end position="49"/>
    </location>
</feature>
<reference evidence="2 3" key="1">
    <citation type="submission" date="2023-10" db="EMBL/GenBank/DDBJ databases">
        <title>Chromosome-scale genome assembly provides insights into flower coloration mechanisms of Canna indica.</title>
        <authorList>
            <person name="Li C."/>
        </authorList>
    </citation>
    <scope>NUCLEOTIDE SEQUENCE [LARGE SCALE GENOMIC DNA]</scope>
    <source>
        <tissue evidence="2">Flower</tissue>
    </source>
</reference>
<gene>
    <name evidence="2" type="ORF">Cni_G11378</name>
</gene>
<evidence type="ECO:0000256" key="1">
    <source>
        <dbReference type="SAM" id="MobiDB-lite"/>
    </source>
</evidence>
<dbReference type="AlphaFoldDB" id="A0AAQ3K7P6"/>
<protein>
    <submittedName>
        <fullName evidence="2">Uncharacterized protein</fullName>
    </submittedName>
</protein>
<feature type="region of interest" description="Disordered" evidence="1">
    <location>
        <begin position="23"/>
        <end position="51"/>
    </location>
</feature>
<name>A0AAQ3K7P6_9LILI</name>
<sequence length="130" mass="14857">MREGSPLNAIAIHRRSKPLGRWSVREAVAAPSRHRQRSTARPRRQRRRDKLGEARLLFHDSRLQSALRPGPAHSLRSVWDFLISPSWFFLEEPHAKVYVHIQSQDSGRPVSAWFGDGTSGSKEIEDVLKA</sequence>
<proteinExistence type="predicted"/>
<accession>A0AAQ3K7P6</accession>
<keyword evidence="3" id="KW-1185">Reference proteome</keyword>
<evidence type="ECO:0000313" key="2">
    <source>
        <dbReference type="EMBL" id="WOL02659.1"/>
    </source>
</evidence>
<organism evidence="2 3">
    <name type="scientific">Canna indica</name>
    <name type="common">Indian-shot</name>
    <dbReference type="NCBI Taxonomy" id="4628"/>
    <lineage>
        <taxon>Eukaryota</taxon>
        <taxon>Viridiplantae</taxon>
        <taxon>Streptophyta</taxon>
        <taxon>Embryophyta</taxon>
        <taxon>Tracheophyta</taxon>
        <taxon>Spermatophyta</taxon>
        <taxon>Magnoliopsida</taxon>
        <taxon>Liliopsida</taxon>
        <taxon>Zingiberales</taxon>
        <taxon>Cannaceae</taxon>
        <taxon>Canna</taxon>
    </lineage>
</organism>